<dbReference type="STRING" id="649747.HMPREF0083_02481"/>
<evidence type="ECO:0000313" key="3">
    <source>
        <dbReference type="EMBL" id="ERI09435.1"/>
    </source>
</evidence>
<dbReference type="GO" id="GO:0006313">
    <property type="term" value="P:DNA transposition"/>
    <property type="evidence" value="ECO:0007669"/>
    <property type="project" value="InterPro"/>
</dbReference>
<dbReference type="EMBL" id="AWSJ01000155">
    <property type="protein sequence ID" value="ERI09435.1"/>
    <property type="molecule type" value="Genomic_DNA"/>
</dbReference>
<dbReference type="Pfam" id="PF01548">
    <property type="entry name" value="DEDD_Tnp_IS110"/>
    <property type="match status" value="1"/>
</dbReference>
<proteinExistence type="predicted"/>
<protein>
    <submittedName>
        <fullName evidence="3">Transposase</fullName>
    </submittedName>
</protein>
<evidence type="ECO:0000259" key="1">
    <source>
        <dbReference type="Pfam" id="PF01548"/>
    </source>
</evidence>
<dbReference type="InterPro" id="IPR002525">
    <property type="entry name" value="Transp_IS110-like_N"/>
</dbReference>
<accession>U1X378</accession>
<dbReference type="GO" id="GO:0003677">
    <property type="term" value="F:DNA binding"/>
    <property type="evidence" value="ECO:0007669"/>
    <property type="project" value="InterPro"/>
</dbReference>
<dbReference type="Pfam" id="PF02371">
    <property type="entry name" value="Transposase_20"/>
    <property type="match status" value="1"/>
</dbReference>
<name>U1X378_ANEAE</name>
<dbReference type="InterPro" id="IPR003346">
    <property type="entry name" value="Transposase_20"/>
</dbReference>
<dbReference type="HOGENOM" id="CLU_036902_4_2_9"/>
<dbReference type="eggNOG" id="COG3547">
    <property type="taxonomic scope" value="Bacteria"/>
</dbReference>
<feature type="domain" description="Transposase IS116/IS110/IS902 C-terminal" evidence="2">
    <location>
        <begin position="276"/>
        <end position="350"/>
    </location>
</feature>
<comment type="caution">
    <text evidence="3">The sequence shown here is derived from an EMBL/GenBank/DDBJ whole genome shotgun (WGS) entry which is preliminary data.</text>
</comment>
<gene>
    <name evidence="3" type="ORF">HMPREF0083_02481</name>
</gene>
<reference evidence="3 4" key="1">
    <citation type="submission" date="2013-08" db="EMBL/GenBank/DDBJ databases">
        <authorList>
            <person name="Weinstock G."/>
            <person name="Sodergren E."/>
            <person name="Wylie T."/>
            <person name="Fulton L."/>
            <person name="Fulton R."/>
            <person name="Fronick C."/>
            <person name="O'Laughlin M."/>
            <person name="Godfrey J."/>
            <person name="Miner T."/>
            <person name="Herter B."/>
            <person name="Appelbaum E."/>
            <person name="Cordes M."/>
            <person name="Lek S."/>
            <person name="Wollam A."/>
            <person name="Pepin K.H."/>
            <person name="Palsikar V.B."/>
            <person name="Mitreva M."/>
            <person name="Wilson R.K."/>
        </authorList>
    </citation>
    <scope>NUCLEOTIDE SEQUENCE [LARGE SCALE GENOMIC DNA]</scope>
    <source>
        <strain evidence="3 4">ATCC 12856</strain>
    </source>
</reference>
<dbReference type="GO" id="GO:0004803">
    <property type="term" value="F:transposase activity"/>
    <property type="evidence" value="ECO:0007669"/>
    <property type="project" value="InterPro"/>
</dbReference>
<dbReference type="Proteomes" id="UP000016511">
    <property type="component" value="Unassembled WGS sequence"/>
</dbReference>
<organism evidence="3 4">
    <name type="scientific">Aneurinibacillus aneurinilyticus ATCC 12856</name>
    <dbReference type="NCBI Taxonomy" id="649747"/>
    <lineage>
        <taxon>Bacteria</taxon>
        <taxon>Bacillati</taxon>
        <taxon>Bacillota</taxon>
        <taxon>Bacilli</taxon>
        <taxon>Bacillales</taxon>
        <taxon>Paenibacillaceae</taxon>
        <taxon>Aneurinibacillus group</taxon>
        <taxon>Aneurinibacillus</taxon>
    </lineage>
</organism>
<evidence type="ECO:0000259" key="2">
    <source>
        <dbReference type="Pfam" id="PF02371"/>
    </source>
</evidence>
<dbReference type="AlphaFoldDB" id="U1X378"/>
<dbReference type="NCBIfam" id="NF033542">
    <property type="entry name" value="transpos_IS110"/>
    <property type="match status" value="1"/>
</dbReference>
<keyword evidence="4" id="KW-1185">Reference proteome</keyword>
<evidence type="ECO:0000313" key="4">
    <source>
        <dbReference type="Proteomes" id="UP000016511"/>
    </source>
</evidence>
<dbReference type="RefSeq" id="WP_021621232.1">
    <property type="nucleotide sequence ID" value="NZ_KE952771.1"/>
</dbReference>
<dbReference type="GeneID" id="92838949"/>
<dbReference type="PANTHER" id="PTHR33055">
    <property type="entry name" value="TRANSPOSASE FOR INSERTION SEQUENCE ELEMENT IS1111A"/>
    <property type="match status" value="1"/>
</dbReference>
<sequence length="412" mass="46568">MHHKLKHLYIGVDLHKHQHTAVVINCWHEKKGELTFENKPSAFPQLVKLVKKLAKKEELTPVFGLEDVGGYGRALAIYLKDNGYMVKEVNSALSYAQRKSYPTTQKSDSWDAECVAQVLLNQLDTLPDANPQDIYWTIGQLVARRNALVKSLSACKNQLHMQLSYQYPSYHKFFSEIDGKTALVFWSRFPAPYCLAGVTEEKLRGILLKASARACSTRKAREILALVEADGDTRREYQESRDFIIQSIVRDIKFKKEEIAEVEQAIGNVMKLLEYKLETMAGINLVTASALVAEIGDICRFSNPDKLARFAGIAPVNYSSGGKGRNQKSRQGNRVLHGLFYTLAVQQVQTAKGSKMPRNPFFYEYYHRKLAEGKTKGQALICVMRRLVNIIYGMMKHKTAYVAPVAEQQKAG</sequence>
<feature type="domain" description="Transposase IS110-like N-terminal" evidence="1">
    <location>
        <begin position="10"/>
        <end position="166"/>
    </location>
</feature>
<dbReference type="PATRIC" id="fig|649747.3.peg.2245"/>
<dbReference type="PANTHER" id="PTHR33055:SF3">
    <property type="entry name" value="PUTATIVE TRANSPOSASE FOR IS117-RELATED"/>
    <property type="match status" value="1"/>
</dbReference>
<dbReference type="InterPro" id="IPR047650">
    <property type="entry name" value="Transpos_IS110"/>
</dbReference>